<dbReference type="Gene3D" id="3.80.10.10">
    <property type="entry name" value="Ribonuclease Inhibitor"/>
    <property type="match status" value="2"/>
</dbReference>
<keyword evidence="4" id="KW-0433">Leucine-rich repeat</keyword>
<dbReference type="EMBL" id="CM001885">
    <property type="protein sequence ID" value="EOY13433.1"/>
    <property type="molecule type" value="Genomic_DNA"/>
</dbReference>
<dbReference type="InterPro" id="IPR032675">
    <property type="entry name" value="LRR_dom_sf"/>
</dbReference>
<keyword evidence="7 11" id="KW-1133">Transmembrane helix</keyword>
<dbReference type="HOGENOM" id="CLU_000288_18_3_1"/>
<name>A0A061F959_THECC</name>
<dbReference type="Gramene" id="EOY13433">
    <property type="protein sequence ID" value="EOY13433"/>
    <property type="gene ID" value="TCM_032007"/>
</dbReference>
<evidence type="ECO:0000256" key="11">
    <source>
        <dbReference type="SAM" id="Phobius"/>
    </source>
</evidence>
<dbReference type="GO" id="GO:0005886">
    <property type="term" value="C:plasma membrane"/>
    <property type="evidence" value="ECO:0007669"/>
    <property type="project" value="UniProtKB-SubCell"/>
</dbReference>
<evidence type="ECO:0000256" key="8">
    <source>
        <dbReference type="ARBA" id="ARBA00023136"/>
    </source>
</evidence>
<dbReference type="InterPro" id="IPR001611">
    <property type="entry name" value="Leu-rich_rpt"/>
</dbReference>
<keyword evidence="6" id="KW-0677">Repeat</keyword>
<evidence type="ECO:0000313" key="12">
    <source>
        <dbReference type="EMBL" id="EOY13433.1"/>
    </source>
</evidence>
<proteinExistence type="inferred from homology"/>
<organism evidence="12 13">
    <name type="scientific">Theobroma cacao</name>
    <name type="common">Cacao</name>
    <name type="synonym">Cocoa</name>
    <dbReference type="NCBI Taxonomy" id="3641"/>
    <lineage>
        <taxon>Eukaryota</taxon>
        <taxon>Viridiplantae</taxon>
        <taxon>Streptophyta</taxon>
        <taxon>Embryophyta</taxon>
        <taxon>Tracheophyta</taxon>
        <taxon>Spermatophyta</taxon>
        <taxon>Magnoliopsida</taxon>
        <taxon>eudicotyledons</taxon>
        <taxon>Gunneridae</taxon>
        <taxon>Pentapetalae</taxon>
        <taxon>rosids</taxon>
        <taxon>malvids</taxon>
        <taxon>Malvales</taxon>
        <taxon>Malvaceae</taxon>
        <taxon>Byttnerioideae</taxon>
        <taxon>Theobroma</taxon>
    </lineage>
</organism>
<evidence type="ECO:0000256" key="9">
    <source>
        <dbReference type="ARBA" id="ARBA00023170"/>
    </source>
</evidence>
<dbReference type="PANTHER" id="PTHR27004">
    <property type="entry name" value="RECEPTOR-LIKE PROTEIN 12 ISOFORM X1"/>
    <property type="match status" value="1"/>
</dbReference>
<evidence type="ECO:0000256" key="7">
    <source>
        <dbReference type="ARBA" id="ARBA00022989"/>
    </source>
</evidence>
<keyword evidence="9" id="KW-0675">Receptor</keyword>
<protein>
    <submittedName>
        <fullName evidence="12">Brassinosteroid insensitive 1, putative</fullName>
    </submittedName>
</protein>
<evidence type="ECO:0000313" key="13">
    <source>
        <dbReference type="Proteomes" id="UP000026915"/>
    </source>
</evidence>
<keyword evidence="3" id="KW-1003">Cell membrane</keyword>
<evidence type="ECO:0000256" key="3">
    <source>
        <dbReference type="ARBA" id="ARBA00022475"/>
    </source>
</evidence>
<dbReference type="InterPro" id="IPR003591">
    <property type="entry name" value="Leu-rich_rpt_typical-subtyp"/>
</dbReference>
<evidence type="ECO:0000256" key="2">
    <source>
        <dbReference type="ARBA" id="ARBA00009592"/>
    </source>
</evidence>
<dbReference type="PRINTS" id="PR00019">
    <property type="entry name" value="LEURICHRPT"/>
</dbReference>
<keyword evidence="10" id="KW-0325">Glycoprotein</keyword>
<feature type="transmembrane region" description="Helical" evidence="11">
    <location>
        <begin position="505"/>
        <end position="529"/>
    </location>
</feature>
<dbReference type="Pfam" id="PF00560">
    <property type="entry name" value="LRR_1"/>
    <property type="match status" value="3"/>
</dbReference>
<dbReference type="SUPFAM" id="SSF52058">
    <property type="entry name" value="L domain-like"/>
    <property type="match status" value="2"/>
</dbReference>
<comment type="similarity">
    <text evidence="2">Belongs to the RLP family.</text>
</comment>
<dbReference type="eggNOG" id="KOG0619">
    <property type="taxonomic scope" value="Eukaryota"/>
</dbReference>
<evidence type="ECO:0000256" key="1">
    <source>
        <dbReference type="ARBA" id="ARBA00004251"/>
    </source>
</evidence>
<keyword evidence="13" id="KW-1185">Reference proteome</keyword>
<keyword evidence="5 11" id="KW-0812">Transmembrane</keyword>
<dbReference type="Pfam" id="PF13855">
    <property type="entry name" value="LRR_8"/>
    <property type="match status" value="1"/>
</dbReference>
<dbReference type="InParanoid" id="A0A061F959"/>
<sequence length="555" mass="62492">MASNNLSGVVKLDTFLELKNLEFLRLSNNKLSVLSKTSPNASPPRLIKLRLVSRNLTSFPDFLRNQEGLQILDLSFNHLHGLIPKWLWEMSKKTLLLINLSHNSLTSFEEPPLILPCTNLIRLNIGNNMLRGSLPIPPLSTVIYLVSNNSLEGEISPLLCNVSFLQVLDVSYNNLSGMIPQCFTNFRKSLAILDLYANNFSGPIPRIWRSGNKLHLINLGRNKFYGQVPRSIARCTLLQYLDLGDNQIQDTFPSWLGVLQNLRVLILRSNGFHGTIGAPRSDSVFPELHIIDLSSNMFTGLLPSKYFKIWNAMRNLSAESLTYMHFISTVFAVEYNYKYRMVYNYSMTLTNKGVRTKFTQVSEVFTVIDFSCNRFQGEIPDSIGNLKGLQVLNLSNNLLVGQIPLVIGSLSKLEALDLSCNKLVGRIPWQLKQLNILAVFNVSHNHLTGPIPQGGQFNTFESSSFDGNLGLCGNLLSIKCEDSEASSPSSSTSEEHEDLVPISHFGWKVVLMGYGFVMVIGVIISQITIKRKPHWFIKIFGVKQWKRPIKSVARW</sequence>
<gene>
    <name evidence="12" type="ORF">TCM_032007</name>
</gene>
<dbReference type="FunFam" id="3.80.10.10:FF:000213">
    <property type="entry name" value="Tyrosine-sulfated glycopeptide receptor 1"/>
    <property type="match status" value="1"/>
</dbReference>
<evidence type="ECO:0000256" key="10">
    <source>
        <dbReference type="ARBA" id="ARBA00023180"/>
    </source>
</evidence>
<reference evidence="12 13" key="1">
    <citation type="journal article" date="2013" name="Genome Biol.">
        <title>The genome sequence of the most widely cultivated cacao type and its use to identify candidate genes regulating pod color.</title>
        <authorList>
            <person name="Motamayor J.C."/>
            <person name="Mockaitis K."/>
            <person name="Schmutz J."/>
            <person name="Haiminen N."/>
            <person name="Iii D.L."/>
            <person name="Cornejo O."/>
            <person name="Findley S.D."/>
            <person name="Zheng P."/>
            <person name="Utro F."/>
            <person name="Royaert S."/>
            <person name="Saski C."/>
            <person name="Jenkins J."/>
            <person name="Podicheti R."/>
            <person name="Zhao M."/>
            <person name="Scheffler B.E."/>
            <person name="Stack J.C."/>
            <person name="Feltus F.A."/>
            <person name="Mustiga G.M."/>
            <person name="Amores F."/>
            <person name="Phillips W."/>
            <person name="Marelli J.P."/>
            <person name="May G.D."/>
            <person name="Shapiro H."/>
            <person name="Ma J."/>
            <person name="Bustamante C.D."/>
            <person name="Schnell R.J."/>
            <person name="Main D."/>
            <person name="Gilbert D."/>
            <person name="Parida L."/>
            <person name="Kuhn D.N."/>
        </authorList>
    </citation>
    <scope>NUCLEOTIDE SEQUENCE [LARGE SCALE GENOMIC DNA]</scope>
    <source>
        <strain evidence="13">cv. Matina 1-6</strain>
    </source>
</reference>
<keyword evidence="8 11" id="KW-0472">Membrane</keyword>
<evidence type="ECO:0000256" key="5">
    <source>
        <dbReference type="ARBA" id="ARBA00022692"/>
    </source>
</evidence>
<comment type="subcellular location">
    <subcellularLocation>
        <location evidence="1">Cell membrane</location>
        <topology evidence="1">Single-pass type I membrane protein</topology>
    </subcellularLocation>
</comment>
<evidence type="ECO:0000256" key="4">
    <source>
        <dbReference type="ARBA" id="ARBA00022614"/>
    </source>
</evidence>
<dbReference type="OMA" id="HITHWET"/>
<dbReference type="Proteomes" id="UP000026915">
    <property type="component" value="Chromosome 7"/>
</dbReference>
<dbReference type="PANTHER" id="PTHR27004:SF467">
    <property type="entry name" value="RECEPTOR-LIKE PROTEIN 12"/>
    <property type="match status" value="1"/>
</dbReference>
<dbReference type="AlphaFoldDB" id="A0A061F959"/>
<dbReference type="SMART" id="SM00369">
    <property type="entry name" value="LRR_TYP"/>
    <property type="match status" value="3"/>
</dbReference>
<accession>A0A061F959</accession>
<evidence type="ECO:0000256" key="6">
    <source>
        <dbReference type="ARBA" id="ARBA00022737"/>
    </source>
</evidence>